<evidence type="ECO:0000313" key="4">
    <source>
        <dbReference type="Proteomes" id="UP001596398"/>
    </source>
</evidence>
<reference evidence="3 4" key="1">
    <citation type="journal article" date="2019" name="Int. J. Syst. Evol. Microbiol.">
        <title>The Global Catalogue of Microorganisms (GCM) 10K type strain sequencing project: providing services to taxonomists for standard genome sequencing and annotation.</title>
        <authorList>
            <consortium name="The Broad Institute Genomics Platform"/>
            <consortium name="The Broad Institute Genome Sequencing Center for Infectious Disease"/>
            <person name="Wu L."/>
            <person name="Ma J."/>
        </authorList>
    </citation>
    <scope>NUCLEOTIDE SEQUENCE [LARGE SCALE GENOMIC DNA]</scope>
    <source>
        <strain evidence="3 4">DT85</strain>
    </source>
</reference>
<evidence type="ECO:0000256" key="1">
    <source>
        <dbReference type="SAM" id="Phobius"/>
    </source>
</evidence>
<keyword evidence="3" id="KW-0378">Hydrolase</keyword>
<keyword evidence="1" id="KW-0812">Transmembrane</keyword>
<dbReference type="RefSeq" id="WP_276235953.1">
    <property type="nucleotide sequence ID" value="NZ_CP119802.1"/>
</dbReference>
<dbReference type="Proteomes" id="UP001596398">
    <property type="component" value="Unassembled WGS sequence"/>
</dbReference>
<dbReference type="InterPro" id="IPR003918">
    <property type="entry name" value="NADH_UbQ_OxRdtase"/>
</dbReference>
<name>A0ABD5ZN55_9EURY</name>
<feature type="transmembrane region" description="Helical" evidence="1">
    <location>
        <begin position="226"/>
        <end position="248"/>
    </location>
</feature>
<feature type="domain" description="CAAX prenyl protease 2/Lysostaphin resistance protein A-like" evidence="2">
    <location>
        <begin position="142"/>
        <end position="239"/>
    </location>
</feature>
<dbReference type="InterPro" id="IPR003675">
    <property type="entry name" value="Rce1/LyrA-like_dom"/>
</dbReference>
<dbReference type="GO" id="GO:0004175">
    <property type="term" value="F:endopeptidase activity"/>
    <property type="evidence" value="ECO:0007669"/>
    <property type="project" value="UniProtKB-ARBA"/>
</dbReference>
<comment type="caution">
    <text evidence="3">The sequence shown here is derived from an EMBL/GenBank/DDBJ whole genome shotgun (WGS) entry which is preliminary data.</text>
</comment>
<proteinExistence type="predicted"/>
<gene>
    <name evidence="3" type="ORF">ACFQJ4_06320</name>
</gene>
<dbReference type="PRINTS" id="PR01437">
    <property type="entry name" value="NUOXDRDTASE4"/>
</dbReference>
<feature type="transmembrane region" description="Helical" evidence="1">
    <location>
        <begin position="131"/>
        <end position="153"/>
    </location>
</feature>
<keyword evidence="1" id="KW-1133">Transmembrane helix</keyword>
<protein>
    <submittedName>
        <fullName evidence="3">CPBP family intramembrane glutamic endopeptidase</fullName>
        <ecNumber evidence="3">3.4.-.-</ecNumber>
    </submittedName>
</protein>
<sequence length="252" mass="25212">MTNAVATESVGPDAPVVTPRRGRAVAVALGLVVVGFLAGTLLGAVPLVVELLLTGEILASPVYLLASVVVTMLAYAAVALVYARGRLVIPARTPTLREVGIAGGAVLAMLAVNIGGQFVVGLFGLEAAPSSVADIAVGAPVFLLALAAVALLLNGPAEELLFRGAVQGRLRRAFGPVGAVIGASLPFAAIHFFAVVGTVGAGLVSVAIIALVAVVLGAIYEYTDNIVVPALAHGVYNAVLFVAAYLAVVGAF</sequence>
<feature type="transmembrane region" description="Helical" evidence="1">
    <location>
        <begin position="24"/>
        <end position="49"/>
    </location>
</feature>
<feature type="transmembrane region" description="Helical" evidence="1">
    <location>
        <begin position="61"/>
        <end position="83"/>
    </location>
</feature>
<evidence type="ECO:0000313" key="3">
    <source>
        <dbReference type="EMBL" id="MFC7234934.1"/>
    </source>
</evidence>
<dbReference type="EMBL" id="JBHTAP010000001">
    <property type="protein sequence ID" value="MFC7234934.1"/>
    <property type="molecule type" value="Genomic_DNA"/>
</dbReference>
<keyword evidence="4" id="KW-1185">Reference proteome</keyword>
<dbReference type="Pfam" id="PF02517">
    <property type="entry name" value="Rce1-like"/>
    <property type="match status" value="1"/>
</dbReference>
<feature type="transmembrane region" description="Helical" evidence="1">
    <location>
        <begin position="173"/>
        <end position="193"/>
    </location>
</feature>
<feature type="transmembrane region" description="Helical" evidence="1">
    <location>
        <begin position="104"/>
        <end position="125"/>
    </location>
</feature>
<dbReference type="GO" id="GO:0080120">
    <property type="term" value="P:CAAX-box protein maturation"/>
    <property type="evidence" value="ECO:0007669"/>
    <property type="project" value="UniProtKB-ARBA"/>
</dbReference>
<dbReference type="AlphaFoldDB" id="A0ABD5ZN55"/>
<feature type="transmembrane region" description="Helical" evidence="1">
    <location>
        <begin position="199"/>
        <end position="219"/>
    </location>
</feature>
<dbReference type="GeneID" id="79266607"/>
<dbReference type="EC" id="3.4.-.-" evidence="3"/>
<evidence type="ECO:0000259" key="2">
    <source>
        <dbReference type="Pfam" id="PF02517"/>
    </source>
</evidence>
<accession>A0ABD5ZN55</accession>
<organism evidence="3 4">
    <name type="scientific">Halosegnis marinus</name>
    <dbReference type="NCBI Taxonomy" id="3034023"/>
    <lineage>
        <taxon>Archaea</taxon>
        <taxon>Methanobacteriati</taxon>
        <taxon>Methanobacteriota</taxon>
        <taxon>Stenosarchaea group</taxon>
        <taxon>Halobacteria</taxon>
        <taxon>Halobacteriales</taxon>
        <taxon>Natronomonadaceae</taxon>
        <taxon>Halosegnis</taxon>
    </lineage>
</organism>
<keyword evidence="1" id="KW-0472">Membrane</keyword>